<dbReference type="PANTHER" id="PTHR23043">
    <property type="entry name" value="HYPOXIA-INDUCIBLE FACTOR 1 ALPHA"/>
    <property type="match status" value="1"/>
</dbReference>
<keyword evidence="2" id="KW-0677">Repeat</keyword>
<dbReference type="PROSITE" id="PS50112">
    <property type="entry name" value="PAS"/>
    <property type="match status" value="2"/>
</dbReference>
<dbReference type="Ensembl" id="ENSSFOT00015039010.1">
    <property type="protein sequence ID" value="ENSSFOP00015049694.1"/>
    <property type="gene ID" value="ENSSFOG00015001376.2"/>
</dbReference>
<evidence type="ECO:0000256" key="4">
    <source>
        <dbReference type="ARBA" id="ARBA00023015"/>
    </source>
</evidence>
<dbReference type="Gene3D" id="4.10.280.10">
    <property type="entry name" value="Helix-loop-helix DNA-binding domain"/>
    <property type="match status" value="1"/>
</dbReference>
<dbReference type="Pfam" id="PF23171">
    <property type="entry name" value="bHLH_HIF1A"/>
    <property type="match status" value="1"/>
</dbReference>
<evidence type="ECO:0000256" key="5">
    <source>
        <dbReference type="ARBA" id="ARBA00023125"/>
    </source>
</evidence>
<organism evidence="14 15">
    <name type="scientific">Scleropages formosus</name>
    <name type="common">Asian bonytongue</name>
    <name type="synonym">Osteoglossum formosum</name>
    <dbReference type="NCBI Taxonomy" id="113540"/>
    <lineage>
        <taxon>Eukaryota</taxon>
        <taxon>Metazoa</taxon>
        <taxon>Chordata</taxon>
        <taxon>Craniata</taxon>
        <taxon>Vertebrata</taxon>
        <taxon>Euteleostomi</taxon>
        <taxon>Actinopterygii</taxon>
        <taxon>Neopterygii</taxon>
        <taxon>Teleostei</taxon>
        <taxon>Osteoglossocephala</taxon>
        <taxon>Osteoglossomorpha</taxon>
        <taxon>Osteoglossiformes</taxon>
        <taxon>Osteoglossidae</taxon>
        <taxon>Scleropages</taxon>
    </lineage>
</organism>
<feature type="region of interest" description="Disordered" evidence="11">
    <location>
        <begin position="606"/>
        <end position="658"/>
    </location>
</feature>
<dbReference type="InterPro" id="IPR035965">
    <property type="entry name" value="PAS-like_dom_sf"/>
</dbReference>
<dbReference type="SMART" id="SM00086">
    <property type="entry name" value="PAC"/>
    <property type="match status" value="1"/>
</dbReference>
<feature type="modified residue" description="4-hydroxyproline" evidence="10">
    <location>
        <position position="415"/>
    </location>
</feature>
<dbReference type="Proteomes" id="UP000694397">
    <property type="component" value="Chromosome 8"/>
</dbReference>
<dbReference type="InterPro" id="IPR011598">
    <property type="entry name" value="bHLH_dom"/>
</dbReference>
<dbReference type="GO" id="GO:0005634">
    <property type="term" value="C:nucleus"/>
    <property type="evidence" value="ECO:0007669"/>
    <property type="project" value="UniProtKB-SubCell"/>
</dbReference>
<dbReference type="FunFam" id="4.10.280.10:FF:000076">
    <property type="entry name" value="hypoxia-inducible factor 3-alpha isoform X1"/>
    <property type="match status" value="1"/>
</dbReference>
<dbReference type="Pfam" id="PF00989">
    <property type="entry name" value="PAS"/>
    <property type="match status" value="1"/>
</dbReference>
<dbReference type="Pfam" id="PF11413">
    <property type="entry name" value="HIF-1"/>
    <property type="match status" value="1"/>
</dbReference>
<dbReference type="InterPro" id="IPR014887">
    <property type="entry name" value="HIF-1_CTAD"/>
</dbReference>
<dbReference type="Pfam" id="PF08778">
    <property type="entry name" value="HIF-1a_CTAD"/>
    <property type="match status" value="1"/>
</dbReference>
<feature type="compositionally biased region" description="Polar residues" evidence="11">
    <location>
        <begin position="610"/>
        <end position="622"/>
    </location>
</feature>
<keyword evidence="7" id="KW-0804">Transcription</keyword>
<keyword evidence="8" id="KW-0539">Nucleus</keyword>
<evidence type="ECO:0000256" key="1">
    <source>
        <dbReference type="ARBA" id="ARBA00004123"/>
    </source>
</evidence>
<dbReference type="InterPro" id="IPR036638">
    <property type="entry name" value="HLH_DNA-bd_sf"/>
</dbReference>
<keyword evidence="4" id="KW-0805">Transcription regulation</keyword>
<dbReference type="PANTHER" id="PTHR23043:SF8">
    <property type="entry name" value="ENDOTHELIAL PAS DOMAIN-CONTAINING PROTEIN 1"/>
    <property type="match status" value="1"/>
</dbReference>
<feature type="compositionally biased region" description="Polar residues" evidence="11">
    <location>
        <begin position="634"/>
        <end position="653"/>
    </location>
</feature>
<keyword evidence="3" id="KW-0832">Ubl conjugation</keyword>
<dbReference type="GeneTree" id="ENSGT00940000155930"/>
<accession>A0A8C9TAW8</accession>
<feature type="domain" description="BHLH" evidence="13">
    <location>
        <begin position="26"/>
        <end position="79"/>
    </location>
</feature>
<dbReference type="PROSITE" id="PS50888">
    <property type="entry name" value="BHLH"/>
    <property type="match status" value="1"/>
</dbReference>
<evidence type="ECO:0000256" key="2">
    <source>
        <dbReference type="ARBA" id="ARBA00022737"/>
    </source>
</evidence>
<keyword evidence="6" id="KW-0010">Activator</keyword>
<evidence type="ECO:0000256" key="7">
    <source>
        <dbReference type="ARBA" id="ARBA00023163"/>
    </source>
</evidence>
<feature type="modified residue" description="4-hydroxyproline" evidence="10">
    <location>
        <position position="519"/>
    </location>
</feature>
<dbReference type="InterPro" id="IPR000014">
    <property type="entry name" value="PAS"/>
</dbReference>
<evidence type="ECO:0000313" key="15">
    <source>
        <dbReference type="Proteomes" id="UP000694397"/>
    </source>
</evidence>
<evidence type="ECO:0000256" key="8">
    <source>
        <dbReference type="ARBA" id="ARBA00023242"/>
    </source>
</evidence>
<dbReference type="CDD" id="cd00130">
    <property type="entry name" value="PAS"/>
    <property type="match status" value="2"/>
</dbReference>
<dbReference type="FunFam" id="3.30.450.20:FF:000005">
    <property type="entry name" value="Hypoxia-inducible factor 1 subunit alpha"/>
    <property type="match status" value="1"/>
</dbReference>
<reference evidence="14 15" key="1">
    <citation type="submission" date="2019-04" db="EMBL/GenBank/DDBJ databases">
        <authorList>
            <consortium name="Wellcome Sanger Institute Data Sharing"/>
        </authorList>
    </citation>
    <scope>NUCLEOTIDE SEQUENCE [LARGE SCALE GENOMIC DNA]</scope>
</reference>
<feature type="domain" description="PAS" evidence="12">
    <location>
        <begin position="258"/>
        <end position="309"/>
    </location>
</feature>
<keyword evidence="15" id="KW-1185">Reference proteome</keyword>
<evidence type="ECO:0000256" key="6">
    <source>
        <dbReference type="ARBA" id="ARBA00023159"/>
    </source>
</evidence>
<dbReference type="GO" id="GO:0046983">
    <property type="term" value="F:protein dimerization activity"/>
    <property type="evidence" value="ECO:0007669"/>
    <property type="project" value="InterPro"/>
</dbReference>
<feature type="domain" description="PAS" evidence="12">
    <location>
        <begin position="102"/>
        <end position="157"/>
    </location>
</feature>
<name>A0A8C9TAW8_SCLFO</name>
<dbReference type="FunFam" id="3.30.450.20:FF:000015">
    <property type="entry name" value="Hypoxia-inducible factor 1-alpha isoform 1"/>
    <property type="match status" value="1"/>
</dbReference>
<reference evidence="14" key="3">
    <citation type="submission" date="2025-09" db="UniProtKB">
        <authorList>
            <consortium name="Ensembl"/>
        </authorList>
    </citation>
    <scope>IDENTIFICATION</scope>
</reference>
<dbReference type="AlphaFoldDB" id="A0A8C9TAW8"/>
<evidence type="ECO:0000256" key="10">
    <source>
        <dbReference type="PIRSR" id="PIRSR621537-50"/>
    </source>
</evidence>
<evidence type="ECO:0000313" key="14">
    <source>
        <dbReference type="Ensembl" id="ENSSFOP00015049694.1"/>
    </source>
</evidence>
<dbReference type="NCBIfam" id="TIGR00229">
    <property type="entry name" value="sensory_box"/>
    <property type="match status" value="1"/>
</dbReference>
<dbReference type="InterPro" id="IPR021537">
    <property type="entry name" value="HIF_alpha-like"/>
</dbReference>
<keyword evidence="9" id="KW-0379">Hydroxylation</keyword>
<evidence type="ECO:0000259" key="12">
    <source>
        <dbReference type="PROSITE" id="PS50112"/>
    </source>
</evidence>
<feature type="region of interest" description="Disordered" evidence="11">
    <location>
        <begin position="566"/>
        <end position="590"/>
    </location>
</feature>
<keyword evidence="5" id="KW-0238">DNA-binding</keyword>
<evidence type="ECO:0000256" key="11">
    <source>
        <dbReference type="SAM" id="MobiDB-lite"/>
    </source>
</evidence>
<dbReference type="GO" id="GO:0071456">
    <property type="term" value="P:cellular response to hypoxia"/>
    <property type="evidence" value="ECO:0007669"/>
    <property type="project" value="TreeGrafter"/>
</dbReference>
<dbReference type="Pfam" id="PF08447">
    <property type="entry name" value="PAS_3"/>
    <property type="match status" value="1"/>
</dbReference>
<dbReference type="SUPFAM" id="SSF55785">
    <property type="entry name" value="PYP-like sensor domain (PAS domain)"/>
    <property type="match status" value="2"/>
</dbReference>
<evidence type="ECO:0000256" key="3">
    <source>
        <dbReference type="ARBA" id="ARBA00022843"/>
    </source>
</evidence>
<dbReference type="InterPro" id="IPR013767">
    <property type="entry name" value="PAS_fold"/>
</dbReference>
<dbReference type="GO" id="GO:0000981">
    <property type="term" value="F:DNA-binding transcription factor activity, RNA polymerase II-specific"/>
    <property type="evidence" value="ECO:0007669"/>
    <property type="project" value="TreeGrafter"/>
</dbReference>
<dbReference type="SUPFAM" id="SSF47459">
    <property type="entry name" value="HLH, helix-loop-helix DNA-binding domain"/>
    <property type="match status" value="1"/>
</dbReference>
<dbReference type="CDD" id="cd19728">
    <property type="entry name" value="bHLH-PAS_HIF2a_PASD2"/>
    <property type="match status" value="1"/>
</dbReference>
<evidence type="ECO:0000256" key="9">
    <source>
        <dbReference type="ARBA" id="ARBA00023278"/>
    </source>
</evidence>
<comment type="subcellular location">
    <subcellularLocation>
        <location evidence="1">Nucleus</location>
    </subcellularLocation>
</comment>
<dbReference type="GO" id="GO:0000977">
    <property type="term" value="F:RNA polymerase II transcription regulatory region sequence-specific DNA binding"/>
    <property type="evidence" value="ECO:0007669"/>
    <property type="project" value="TreeGrafter"/>
</dbReference>
<evidence type="ECO:0000259" key="13">
    <source>
        <dbReference type="PROSITE" id="PS50888"/>
    </source>
</evidence>
<protein>
    <submittedName>
        <fullName evidence="14">Endothelial PAS domain protein 1b</fullName>
    </submittedName>
</protein>
<gene>
    <name evidence="14" type="primary">EPAS1</name>
    <name evidence="14" type="synonym">epas1b</name>
</gene>
<feature type="modified residue" description="(3S)-3-hydroxyasparagine" evidence="10">
    <location>
        <position position="815"/>
    </location>
</feature>
<sequence>MRVTLCPRARRSPPAPCLLVRSSSERRKEKSRDAARCRRSKETEVFYELAHQLPLPHSISSHLDKASIMRLAISFLRARKLISSGCVPNETEEDRQMDGLYLKSLDGFVTVVTSDGDMIFLSENINKFMGLTQVELTGHSIFDFTHPCDHEEIRENLSLKAGVGFGKKNKEMSAERDFFMRMKCTVTNRGRTVNLKSASWKVLHCTGHVKVYNSCPPRVLCGFKEPPLTCVVMMCEPIPHPSNIDMPLDSKTFLSRHSMDMKFTYCDDRVNELMGYCPEDLLGRSVYDFYHALDSDSVTKSHQNLCAKGQAVSGQYRMLAKHGGYVWVETQGTVIYNSRNSQPQCIVCINFVLSTIEEKTVIFSMDQTEALFKPHHALGMSAFFSRSGEAAAGEAAGALFTKLKEEPEDLAQLAPTPGDAIIALDFGESTPRLRFPPADSSAILLAATFSVPQPPPPGSATPSLSSCSTPSSPGDYYCTMENELKVELTEKLFALDTEPKSPCAGQMDVSDLDLETLAPYIPMDGEDFQLNPICQEESQAEVVPSGTQHSFSNIASLFQPLAAPPPLQFNPAVHPSGEKRGPGSASVNSRPDVLYSRTALVPPYHAPASTPLSSMGGRQNLQWPPDPPLHYPQAKSSVTEPLSSNRACRNMSPQRLPLHRQRSLENFVQTAKDMSPAQIALANNYKRKRQFKFEERRAFPQMDSVTSQSESTEMMWKRVKNESCAFMDRKSLSTSALTGAFRELHCTPSDLRLIVYILVCNVPAMSFPGQCYGPNFREYRMLPSAKMQGVASRLLGPSFESYFLPELTRYDCEVNVPLQGNLNLLQGGDLLRALDQAT</sequence>
<reference evidence="14" key="2">
    <citation type="submission" date="2025-08" db="UniProtKB">
        <authorList>
            <consortium name="Ensembl"/>
        </authorList>
    </citation>
    <scope>IDENTIFICATION</scope>
</reference>
<dbReference type="SMART" id="SM00091">
    <property type="entry name" value="PAS"/>
    <property type="match status" value="2"/>
</dbReference>
<dbReference type="InterPro" id="IPR013655">
    <property type="entry name" value="PAS_fold_3"/>
</dbReference>
<proteinExistence type="predicted"/>
<dbReference type="InterPro" id="IPR001610">
    <property type="entry name" value="PAC"/>
</dbReference>
<dbReference type="SMART" id="SM00353">
    <property type="entry name" value="HLH"/>
    <property type="match status" value="1"/>
</dbReference>
<dbReference type="Gene3D" id="3.30.450.20">
    <property type="entry name" value="PAS domain"/>
    <property type="match status" value="2"/>
</dbReference>